<dbReference type="PROSITE" id="PS51747">
    <property type="entry name" value="CYT_DCMP_DEAMINASES_2"/>
    <property type="match status" value="1"/>
</dbReference>
<evidence type="ECO:0000313" key="17">
    <source>
        <dbReference type="EMBL" id="PBQ22776.1"/>
    </source>
</evidence>
<comment type="caution">
    <text evidence="17">The sequence shown here is derived from an EMBL/GenBank/DDBJ whole genome shotgun (WGS) entry which is preliminary data.</text>
</comment>
<dbReference type="InterPro" id="IPR002125">
    <property type="entry name" value="CMP_dCMP_dom"/>
</dbReference>
<dbReference type="EMBL" id="NVYO01000001">
    <property type="protein sequence ID" value="PBQ22776.1"/>
    <property type="molecule type" value="Genomic_DNA"/>
</dbReference>
<dbReference type="InterPro" id="IPR006262">
    <property type="entry name" value="Cyt_deam_tetra"/>
</dbReference>
<dbReference type="GeneID" id="56992085"/>
<dbReference type="RefSeq" id="WP_015473176.1">
    <property type="nucleotide sequence ID" value="NZ_BJLW01000017.1"/>
</dbReference>
<dbReference type="InterPro" id="IPR016193">
    <property type="entry name" value="Cytidine_deaminase-like"/>
</dbReference>
<comment type="catalytic activity">
    <reaction evidence="11 14">
        <text>cytidine + H2O + H(+) = uridine + NH4(+)</text>
        <dbReference type="Rhea" id="RHEA:16069"/>
        <dbReference type="ChEBI" id="CHEBI:15377"/>
        <dbReference type="ChEBI" id="CHEBI:15378"/>
        <dbReference type="ChEBI" id="CHEBI:16704"/>
        <dbReference type="ChEBI" id="CHEBI:17562"/>
        <dbReference type="ChEBI" id="CHEBI:28938"/>
        <dbReference type="EC" id="3.5.4.5"/>
    </reaction>
</comment>
<evidence type="ECO:0000256" key="14">
    <source>
        <dbReference type="RuleBase" id="RU364006"/>
    </source>
</evidence>
<evidence type="ECO:0000256" key="12">
    <source>
        <dbReference type="PIRSR" id="PIRSR606262-1"/>
    </source>
</evidence>
<feature type="domain" description="CMP/dCMP-type deaminase" evidence="15">
    <location>
        <begin position="33"/>
        <end position="160"/>
    </location>
</feature>
<dbReference type="EC" id="3.5.4.5" evidence="4 14"/>
<proteinExistence type="inferred from homology"/>
<evidence type="ECO:0000256" key="11">
    <source>
        <dbReference type="ARBA" id="ARBA00049558"/>
    </source>
</evidence>
<evidence type="ECO:0000256" key="4">
    <source>
        <dbReference type="ARBA" id="ARBA00012783"/>
    </source>
</evidence>
<dbReference type="PANTHER" id="PTHR11644:SF2">
    <property type="entry name" value="CYTIDINE DEAMINASE"/>
    <property type="match status" value="1"/>
</dbReference>
<evidence type="ECO:0000313" key="16">
    <source>
        <dbReference type="EMBL" id="MBS1009561.1"/>
    </source>
</evidence>
<dbReference type="EMBL" id="JAERKF010000002">
    <property type="protein sequence ID" value="MBS1009561.1"/>
    <property type="molecule type" value="Genomic_DNA"/>
</dbReference>
<dbReference type="InterPro" id="IPR016192">
    <property type="entry name" value="APOBEC/CMP_deaminase_Zn-bd"/>
</dbReference>
<evidence type="ECO:0000256" key="8">
    <source>
        <dbReference type="ARBA" id="ARBA00022833"/>
    </source>
</evidence>
<dbReference type="NCBIfam" id="TIGR01354">
    <property type="entry name" value="cyt_deam_tetra"/>
    <property type="match status" value="1"/>
</dbReference>
<reference evidence="16" key="3">
    <citation type="submission" date="2022-09" db="EMBL/GenBank/DDBJ databases">
        <title>Genome-inferred correspondence between phylogeny and metabolic traits in the wild Drosophila gut microbiome.</title>
        <authorList>
            <person name="Bueno E."/>
            <person name="Blow F."/>
            <person name="Douglas A.E."/>
        </authorList>
    </citation>
    <scope>NUCLEOTIDE SEQUENCE</scope>
    <source>
        <strain evidence="16">Dm-2019-70</strain>
    </source>
</reference>
<comment type="cofactor">
    <cofactor evidence="1 13 14">
        <name>Zn(2+)</name>
        <dbReference type="ChEBI" id="CHEBI:29105"/>
    </cofactor>
</comment>
<dbReference type="Gene3D" id="3.40.140.10">
    <property type="entry name" value="Cytidine Deaminase, domain 2"/>
    <property type="match status" value="1"/>
</dbReference>
<evidence type="ECO:0000256" key="2">
    <source>
        <dbReference type="ARBA" id="ARBA00003949"/>
    </source>
</evidence>
<dbReference type="FunFam" id="3.40.140.10:FF:000008">
    <property type="entry name" value="Cytidine deaminase"/>
    <property type="match status" value="1"/>
</dbReference>
<keyword evidence="6 13" id="KW-0479">Metal-binding</keyword>
<comment type="similarity">
    <text evidence="3 14">Belongs to the cytidine and deoxycytidylate deaminase family.</text>
</comment>
<evidence type="ECO:0000256" key="3">
    <source>
        <dbReference type="ARBA" id="ARBA00006576"/>
    </source>
</evidence>
<feature type="binding site" evidence="13">
    <location>
        <position position="121"/>
    </location>
    <ligand>
        <name>Zn(2+)</name>
        <dbReference type="ChEBI" id="CHEBI:29105"/>
        <note>catalytic</note>
    </ligand>
</feature>
<dbReference type="GO" id="GO:0042802">
    <property type="term" value="F:identical protein binding"/>
    <property type="evidence" value="ECO:0007669"/>
    <property type="project" value="UniProtKB-ARBA"/>
</dbReference>
<dbReference type="NCBIfam" id="NF004064">
    <property type="entry name" value="PRK05578.1"/>
    <property type="match status" value="1"/>
</dbReference>
<dbReference type="PROSITE" id="PS00903">
    <property type="entry name" value="CYT_DCMP_DEAMINASES_1"/>
    <property type="match status" value="1"/>
</dbReference>
<evidence type="ECO:0000256" key="9">
    <source>
        <dbReference type="ARBA" id="ARBA00032005"/>
    </source>
</evidence>
<accession>A0A2A3TVX0</accession>
<evidence type="ECO:0000256" key="1">
    <source>
        <dbReference type="ARBA" id="ARBA00001947"/>
    </source>
</evidence>
<comment type="function">
    <text evidence="2 14">This enzyme scavenges exogenous and endogenous cytidine and 2'-deoxycytidine for UMP synthesis.</text>
</comment>
<evidence type="ECO:0000256" key="6">
    <source>
        <dbReference type="ARBA" id="ARBA00022723"/>
    </source>
</evidence>
<dbReference type="InterPro" id="IPR050202">
    <property type="entry name" value="Cyt/Deoxycyt_deaminase"/>
</dbReference>
<dbReference type="Proteomes" id="UP000676478">
    <property type="component" value="Unassembled WGS sequence"/>
</dbReference>
<dbReference type="GO" id="GO:0004126">
    <property type="term" value="F:cytidine deaminase activity"/>
    <property type="evidence" value="ECO:0007669"/>
    <property type="project" value="UniProtKB-UniRule"/>
</dbReference>
<organism evidence="17 18">
    <name type="scientific">Levilactobacillus brevis</name>
    <name type="common">Lactobacillus brevis</name>
    <dbReference type="NCBI Taxonomy" id="1580"/>
    <lineage>
        <taxon>Bacteria</taxon>
        <taxon>Bacillati</taxon>
        <taxon>Bacillota</taxon>
        <taxon>Bacilli</taxon>
        <taxon>Lactobacillales</taxon>
        <taxon>Lactobacillaceae</taxon>
        <taxon>Levilactobacillus</taxon>
    </lineage>
</organism>
<dbReference type="PANTHER" id="PTHR11644">
    <property type="entry name" value="CYTIDINE DEAMINASE"/>
    <property type="match status" value="1"/>
</dbReference>
<evidence type="ECO:0000256" key="13">
    <source>
        <dbReference type="PIRSR" id="PIRSR606262-3"/>
    </source>
</evidence>
<gene>
    <name evidence="17" type="ORF">CNR29_01615</name>
    <name evidence="16" type="ORF">JK167_01775</name>
</gene>
<keyword evidence="7 14" id="KW-0378">Hydrolase</keyword>
<dbReference type="AlphaFoldDB" id="A0A2A3TVX0"/>
<dbReference type="SUPFAM" id="SSF53927">
    <property type="entry name" value="Cytidine deaminase-like"/>
    <property type="match status" value="1"/>
</dbReference>
<keyword evidence="8 13" id="KW-0862">Zinc</keyword>
<reference evidence="16" key="2">
    <citation type="submission" date="2020-12" db="EMBL/GenBank/DDBJ databases">
        <authorList>
            <person name="Mcmullen J.G."/>
        </authorList>
    </citation>
    <scope>NUCLEOTIDE SEQUENCE</scope>
    <source>
        <strain evidence="16">Dm-2019-70</strain>
    </source>
</reference>
<dbReference type="GO" id="GO:0055086">
    <property type="term" value="P:nucleobase-containing small molecule metabolic process"/>
    <property type="evidence" value="ECO:0007669"/>
    <property type="project" value="UniProtKB-ARBA"/>
</dbReference>
<evidence type="ECO:0000256" key="5">
    <source>
        <dbReference type="ARBA" id="ARBA00018266"/>
    </source>
</evidence>
<feature type="active site" description="Proton donor" evidence="12">
    <location>
        <position position="87"/>
    </location>
</feature>
<sequence length="161" mass="16787">MTRNNDLVVALSVKLCHNKGCKLIDLKGGRNMAEQQELLTVATAMLDKAYTPYSHFHVGAAAVGASGKIYGGCNIENASFGATNCAERTAIFSGIAAGETHFTALLVTGNTDGPIAPCGICRQVIAEFFDADAPIYLTNQKGAFTATTVAAILPGAFTDLN</sequence>
<dbReference type="GO" id="GO:0005829">
    <property type="term" value="C:cytosol"/>
    <property type="evidence" value="ECO:0007669"/>
    <property type="project" value="TreeGrafter"/>
</dbReference>
<name>A0A2A3TVX0_LEVBR</name>
<evidence type="ECO:0000313" key="18">
    <source>
        <dbReference type="Proteomes" id="UP000217918"/>
    </source>
</evidence>
<evidence type="ECO:0000256" key="7">
    <source>
        <dbReference type="ARBA" id="ARBA00022801"/>
    </source>
</evidence>
<dbReference type="GO" id="GO:0008270">
    <property type="term" value="F:zinc ion binding"/>
    <property type="evidence" value="ECO:0007669"/>
    <property type="project" value="UniProtKB-UniRule"/>
</dbReference>
<feature type="binding site" evidence="13">
    <location>
        <position position="118"/>
    </location>
    <ligand>
        <name>Zn(2+)</name>
        <dbReference type="ChEBI" id="CHEBI:29105"/>
        <note>catalytic</note>
    </ligand>
</feature>
<protein>
    <recommendedName>
        <fullName evidence="5 14">Cytidine deaminase</fullName>
        <ecNumber evidence="4 14">3.5.4.5</ecNumber>
    </recommendedName>
    <alternativeName>
        <fullName evidence="9 14">Cytidine aminohydrolase</fullName>
    </alternativeName>
</protein>
<dbReference type="Pfam" id="PF00383">
    <property type="entry name" value="dCMP_cyt_deam_1"/>
    <property type="match status" value="1"/>
</dbReference>
<evidence type="ECO:0000256" key="10">
    <source>
        <dbReference type="ARBA" id="ARBA00049252"/>
    </source>
</evidence>
<dbReference type="Proteomes" id="UP000217918">
    <property type="component" value="Unassembled WGS sequence"/>
</dbReference>
<dbReference type="GO" id="GO:0072527">
    <property type="term" value="P:pyrimidine-containing compound metabolic process"/>
    <property type="evidence" value="ECO:0007669"/>
    <property type="project" value="UniProtKB-ARBA"/>
</dbReference>
<reference evidence="17 18" key="1">
    <citation type="submission" date="2017-09" db="EMBL/GenBank/DDBJ databases">
        <title>Genome sequence of Lactobacillus brevis D7.</title>
        <authorList>
            <person name="Kwon M.-S."/>
            <person name="Lim S.K."/>
            <person name="Choi H.-J."/>
        </authorList>
    </citation>
    <scope>NUCLEOTIDE SEQUENCE [LARGE SCALE GENOMIC DNA]</scope>
    <source>
        <strain evidence="17 18">D7</strain>
    </source>
</reference>
<feature type="binding site" evidence="13">
    <location>
        <position position="85"/>
    </location>
    <ligand>
        <name>Zn(2+)</name>
        <dbReference type="ChEBI" id="CHEBI:29105"/>
        <note>catalytic</note>
    </ligand>
</feature>
<dbReference type="CDD" id="cd01283">
    <property type="entry name" value="cytidine_deaminase"/>
    <property type="match status" value="1"/>
</dbReference>
<comment type="catalytic activity">
    <reaction evidence="10 14">
        <text>2'-deoxycytidine + H2O + H(+) = 2'-deoxyuridine + NH4(+)</text>
        <dbReference type="Rhea" id="RHEA:13433"/>
        <dbReference type="ChEBI" id="CHEBI:15377"/>
        <dbReference type="ChEBI" id="CHEBI:15378"/>
        <dbReference type="ChEBI" id="CHEBI:15698"/>
        <dbReference type="ChEBI" id="CHEBI:16450"/>
        <dbReference type="ChEBI" id="CHEBI:28938"/>
        <dbReference type="EC" id="3.5.4.5"/>
    </reaction>
</comment>
<evidence type="ECO:0000259" key="15">
    <source>
        <dbReference type="PROSITE" id="PS51747"/>
    </source>
</evidence>